<accession>B9RU41</accession>
<dbReference type="AlphaFoldDB" id="B9RU41"/>
<evidence type="ECO:0000313" key="2">
    <source>
        <dbReference type="Proteomes" id="UP000008311"/>
    </source>
</evidence>
<reference evidence="2" key="1">
    <citation type="journal article" date="2010" name="Nat. Biotechnol.">
        <title>Draft genome sequence of the oilseed species Ricinus communis.</title>
        <authorList>
            <person name="Chan A.P."/>
            <person name="Crabtree J."/>
            <person name="Zhao Q."/>
            <person name="Lorenzi H."/>
            <person name="Orvis J."/>
            <person name="Puiu D."/>
            <person name="Melake-Berhan A."/>
            <person name="Jones K.M."/>
            <person name="Redman J."/>
            <person name="Chen G."/>
            <person name="Cahoon E.B."/>
            <person name="Gedil M."/>
            <person name="Stanke M."/>
            <person name="Haas B.J."/>
            <person name="Wortman J.R."/>
            <person name="Fraser-Liggett C.M."/>
            <person name="Ravel J."/>
            <person name="Rabinowicz P.D."/>
        </authorList>
    </citation>
    <scope>NUCLEOTIDE SEQUENCE [LARGE SCALE GENOMIC DNA]</scope>
    <source>
        <strain evidence="2">cv. Hale</strain>
    </source>
</reference>
<proteinExistence type="predicted"/>
<sequence length="86" mass="9820">MRFAVNTDKLLVLSNPFLSDLCPENLYTSGHTPVLSVGMTRLAPYSNSVYRQFKKCLRDYTDYKVITQQKNLSKARAYRNLAVATI</sequence>
<dbReference type="EMBL" id="EQ973815">
    <property type="protein sequence ID" value="EEF45160.1"/>
    <property type="molecule type" value="Genomic_DNA"/>
</dbReference>
<gene>
    <name evidence="1" type="ORF">RCOM_1461780</name>
</gene>
<dbReference type="Proteomes" id="UP000008311">
    <property type="component" value="Unassembled WGS sequence"/>
</dbReference>
<name>B9RU41_RICCO</name>
<organism evidence="1 2">
    <name type="scientific">Ricinus communis</name>
    <name type="common">Castor bean</name>
    <dbReference type="NCBI Taxonomy" id="3988"/>
    <lineage>
        <taxon>Eukaryota</taxon>
        <taxon>Viridiplantae</taxon>
        <taxon>Streptophyta</taxon>
        <taxon>Embryophyta</taxon>
        <taxon>Tracheophyta</taxon>
        <taxon>Spermatophyta</taxon>
        <taxon>Magnoliopsida</taxon>
        <taxon>eudicotyledons</taxon>
        <taxon>Gunneridae</taxon>
        <taxon>Pentapetalae</taxon>
        <taxon>rosids</taxon>
        <taxon>fabids</taxon>
        <taxon>Malpighiales</taxon>
        <taxon>Euphorbiaceae</taxon>
        <taxon>Acalyphoideae</taxon>
        <taxon>Acalypheae</taxon>
        <taxon>Ricinus</taxon>
    </lineage>
</organism>
<keyword evidence="2" id="KW-1185">Reference proteome</keyword>
<dbReference type="InParanoid" id="B9RU41"/>
<protein>
    <submittedName>
        <fullName evidence="1">Uncharacterized protein</fullName>
    </submittedName>
</protein>
<evidence type="ECO:0000313" key="1">
    <source>
        <dbReference type="EMBL" id="EEF45160.1"/>
    </source>
</evidence>